<keyword evidence="3" id="KW-1185">Reference proteome</keyword>
<organism evidence="2 3">
    <name type="scientific">Lutzomyia longipalpis</name>
    <name type="common">Sand fly</name>
    <dbReference type="NCBI Taxonomy" id="7200"/>
    <lineage>
        <taxon>Eukaryota</taxon>
        <taxon>Metazoa</taxon>
        <taxon>Ecdysozoa</taxon>
        <taxon>Arthropoda</taxon>
        <taxon>Hexapoda</taxon>
        <taxon>Insecta</taxon>
        <taxon>Pterygota</taxon>
        <taxon>Neoptera</taxon>
        <taxon>Endopterygota</taxon>
        <taxon>Diptera</taxon>
        <taxon>Nematocera</taxon>
        <taxon>Psychodoidea</taxon>
        <taxon>Psychodidae</taxon>
        <taxon>Lutzomyia</taxon>
        <taxon>Lutzomyia</taxon>
    </lineage>
</organism>
<feature type="transmembrane region" description="Helical" evidence="1">
    <location>
        <begin position="94"/>
        <end position="117"/>
    </location>
</feature>
<dbReference type="Proteomes" id="UP000092461">
    <property type="component" value="Unassembled WGS sequence"/>
</dbReference>
<protein>
    <submittedName>
        <fullName evidence="2">Uncharacterized protein</fullName>
    </submittedName>
</protein>
<keyword evidence="1" id="KW-0472">Membrane</keyword>
<evidence type="ECO:0000313" key="3">
    <source>
        <dbReference type="Proteomes" id="UP000092461"/>
    </source>
</evidence>
<evidence type="ECO:0000313" key="2">
    <source>
        <dbReference type="EnsemblMetazoa" id="LLOJ009417-PA"/>
    </source>
</evidence>
<dbReference type="AlphaFoldDB" id="A0A1B0CWN3"/>
<evidence type="ECO:0000256" key="1">
    <source>
        <dbReference type="SAM" id="Phobius"/>
    </source>
</evidence>
<name>A0A1B0CWN3_LUTLO</name>
<dbReference type="VEuPathDB" id="VectorBase:LLOJ009417"/>
<proteinExistence type="predicted"/>
<reference evidence="2" key="1">
    <citation type="submission" date="2020-05" db="UniProtKB">
        <authorList>
            <consortium name="EnsemblMetazoa"/>
        </authorList>
    </citation>
    <scope>IDENTIFICATION</scope>
    <source>
        <strain evidence="2">Jacobina</strain>
    </source>
</reference>
<dbReference type="EMBL" id="AJWK01032715">
    <property type="status" value="NOT_ANNOTATED_CDS"/>
    <property type="molecule type" value="Genomic_DNA"/>
</dbReference>
<accession>A0A1B0CWN3</accession>
<keyword evidence="1" id="KW-1133">Transmembrane helix</keyword>
<sequence length="168" mass="19542">MENCYVRWDLQLTTRDHSQQSCFPQTISPHEPIAAPGGEIEVGIHEENLIPEGNVKVLNFEIHTPPNTLCLHLVILFADHLRCGRRHEFHRWGFCWLHIQTLLLLLLQLRLGFFQLFRIHLHIPPTFANHPNTIHVIHCIHIPICHLLQLHGSIENFSFTSLIRISTI</sequence>
<dbReference type="EnsemblMetazoa" id="LLOJ009417-RA">
    <property type="protein sequence ID" value="LLOJ009417-PA"/>
    <property type="gene ID" value="LLOJ009417"/>
</dbReference>
<keyword evidence="1" id="KW-0812">Transmembrane</keyword>